<organism evidence="2">
    <name type="scientific">Spironucleus salmonicida</name>
    <dbReference type="NCBI Taxonomy" id="348837"/>
    <lineage>
        <taxon>Eukaryota</taxon>
        <taxon>Metamonada</taxon>
        <taxon>Diplomonadida</taxon>
        <taxon>Hexamitidae</taxon>
        <taxon>Hexamitinae</taxon>
        <taxon>Spironucleus</taxon>
    </lineage>
</organism>
<keyword evidence="4" id="KW-1185">Reference proteome</keyword>
<evidence type="ECO:0000256" key="1">
    <source>
        <dbReference type="SAM" id="Coils"/>
    </source>
</evidence>
<keyword evidence="1" id="KW-0175">Coiled coil</keyword>
<dbReference type="Proteomes" id="UP000018208">
    <property type="component" value="Unassembled WGS sequence"/>
</dbReference>
<sequence>MNLFQQSIIQRLHLIQVINPCIQCVADIAGDFLSFTLSIKQCLADLQSPIAQLIPFPQHQLTHLNVPKCNFCNRLALRPLILKITESFSEEDLEFFVTQNLSANFAPHETSDIVWKLKQLLRTYQLSKNQTPDLVNMGVQTQNIDPINYKKQFFQIGRILNIHRLCPEDILEAVKKQVQTIQHYEKSQFQTQIAELRKQNTDLMHENVLMKRENSKLLEYQKYGLKSRPQSHIVSPPTQPNHAETHKILRQYSLNPTNDISDRRQKFTECMTAKRQVTTTKTQIYTLEQEVERLKSKNLVLSYRAGIADQTDFQLSASNSISNDFPVFITAENHSLTQDQISVIFLTKQLAQVSNGKQVINKLPQEYINHYIQQFNNLVQELTINAFQQLQEHFLSLKRYILIERQARFFRQKPSLMLAQLAFKDAYSEHQELYLYDQLKNYKVLNCVNQLKTISCILLSGAKASVGVNFNVVLAILISQNYGVQKRNGEICLFEE</sequence>
<name>V6LA57_9EUKA</name>
<dbReference type="EMBL" id="KI546170">
    <property type="protein sequence ID" value="EST41300.1"/>
    <property type="molecule type" value="Genomic_DNA"/>
</dbReference>
<dbReference type="AlphaFoldDB" id="V6LA57"/>
<evidence type="ECO:0000313" key="4">
    <source>
        <dbReference type="Proteomes" id="UP000018208"/>
    </source>
</evidence>
<evidence type="ECO:0000313" key="3">
    <source>
        <dbReference type="EMBL" id="KAH0572230.1"/>
    </source>
</evidence>
<accession>V6LA57</accession>
<reference evidence="2 3" key="1">
    <citation type="journal article" date="2014" name="PLoS Genet.">
        <title>The Genome of Spironucleus salmonicida Highlights a Fish Pathogen Adapted to Fluctuating Environments.</title>
        <authorList>
            <person name="Xu F."/>
            <person name="Jerlstrom-Hultqvist J."/>
            <person name="Einarsson E."/>
            <person name="Astvaldsson A."/>
            <person name="Svard S.G."/>
            <person name="Andersson J.O."/>
        </authorList>
    </citation>
    <scope>NUCLEOTIDE SEQUENCE</scope>
    <source>
        <strain evidence="3">ATCC 50377</strain>
    </source>
</reference>
<evidence type="ECO:0000313" key="2">
    <source>
        <dbReference type="EMBL" id="EST41300.1"/>
    </source>
</evidence>
<reference evidence="3" key="2">
    <citation type="submission" date="2020-12" db="EMBL/GenBank/DDBJ databases">
        <title>New Spironucleus salmonicida genome in near-complete chromosomes.</title>
        <authorList>
            <person name="Xu F."/>
            <person name="Kurt Z."/>
            <person name="Jimenez-Gonzalez A."/>
            <person name="Astvaldsson A."/>
            <person name="Andersson J.O."/>
            <person name="Svard S.G."/>
        </authorList>
    </citation>
    <scope>NUCLEOTIDE SEQUENCE</scope>
    <source>
        <strain evidence="3">ATCC 50377</strain>
    </source>
</reference>
<feature type="coiled-coil region" evidence="1">
    <location>
        <begin position="186"/>
        <end position="213"/>
    </location>
</feature>
<gene>
    <name evidence="2" type="ORF">SS50377_19013</name>
    <name evidence="3" type="ORF">SS50377_26440</name>
</gene>
<proteinExistence type="predicted"/>
<dbReference type="EMBL" id="AUWU02000006">
    <property type="protein sequence ID" value="KAH0572230.1"/>
    <property type="molecule type" value="Genomic_DNA"/>
</dbReference>
<dbReference type="VEuPathDB" id="GiardiaDB:SS50377_26440"/>
<protein>
    <submittedName>
        <fullName evidence="2">Uncharacterized protein</fullName>
    </submittedName>
</protein>